<proteinExistence type="predicted"/>
<sequence>MKEDNKINYLRYCFEYFHEPTALIIFSVIIIGFFLWPINPLLKEFLPSLVRILIIFAALIILVSFWLKHKFRLPRHKGKTIGIVLSVYAENEKDLRVLKQDMIDNIEKNICTYDLSKTISLVIIPNHLNKNILTLDDLKRIHKKIRGHFYIQGRFKRRSEGEEKNYLELEGLVAHVPVSTEISGQLSREFRIALPQEISEDPKYQLKMVKVTSETISISAKYIIGIAALISGDPLTAIGLHEKLLDELSSNKCLIDNKIYLEKQVKNHLAFENMLLANKALLNDNFVKYQAYLNQAKKYNPDDYGVTLCSAIEKFKKNDIKGAQEDIEKAKPIAYGRQDWRYSEAFLLYWNEEFENAYQASRRIAEHDDINREQTTQQVIKFNMDLIKNQRLDKPQLLFWVGFLYYKCLGNLSLADKYLADFIQHKDQKTIFLASKAEIYLKEIKEVIGY</sequence>
<accession>A0A1F5DP93</accession>
<dbReference type="InterPro" id="IPR011990">
    <property type="entry name" value="TPR-like_helical_dom_sf"/>
</dbReference>
<protein>
    <submittedName>
        <fullName evidence="2">Uncharacterized protein</fullName>
    </submittedName>
</protein>
<dbReference type="Proteomes" id="UP000178764">
    <property type="component" value="Unassembled WGS sequence"/>
</dbReference>
<evidence type="ECO:0000313" key="2">
    <source>
        <dbReference type="EMBL" id="OGD56942.1"/>
    </source>
</evidence>
<dbReference type="SUPFAM" id="SSF48452">
    <property type="entry name" value="TPR-like"/>
    <property type="match status" value="1"/>
</dbReference>
<gene>
    <name evidence="2" type="ORF">A2V71_03000</name>
</gene>
<organism evidence="2 3">
    <name type="scientific">Candidatus Berkelbacteria bacterium RBG_13_40_8</name>
    <dbReference type="NCBI Taxonomy" id="1797467"/>
    <lineage>
        <taxon>Bacteria</taxon>
        <taxon>Candidatus Berkelbacteria</taxon>
    </lineage>
</organism>
<keyword evidence="1" id="KW-1133">Transmembrane helix</keyword>
<keyword evidence="1" id="KW-0472">Membrane</keyword>
<feature type="transmembrane region" description="Helical" evidence="1">
    <location>
        <begin position="45"/>
        <end position="67"/>
    </location>
</feature>
<dbReference type="Gene3D" id="1.25.40.10">
    <property type="entry name" value="Tetratricopeptide repeat domain"/>
    <property type="match status" value="1"/>
</dbReference>
<evidence type="ECO:0000256" key="1">
    <source>
        <dbReference type="SAM" id="Phobius"/>
    </source>
</evidence>
<evidence type="ECO:0000313" key="3">
    <source>
        <dbReference type="Proteomes" id="UP000178764"/>
    </source>
</evidence>
<reference evidence="2 3" key="1">
    <citation type="journal article" date="2016" name="Nat. Commun.">
        <title>Thousands of microbial genomes shed light on interconnected biogeochemical processes in an aquifer system.</title>
        <authorList>
            <person name="Anantharaman K."/>
            <person name="Brown C.T."/>
            <person name="Hug L.A."/>
            <person name="Sharon I."/>
            <person name="Castelle C.J."/>
            <person name="Probst A.J."/>
            <person name="Thomas B.C."/>
            <person name="Singh A."/>
            <person name="Wilkins M.J."/>
            <person name="Karaoz U."/>
            <person name="Brodie E.L."/>
            <person name="Williams K.H."/>
            <person name="Hubbard S.S."/>
            <person name="Banfield J.F."/>
        </authorList>
    </citation>
    <scope>NUCLEOTIDE SEQUENCE [LARGE SCALE GENOMIC DNA]</scope>
</reference>
<keyword evidence="1" id="KW-0812">Transmembrane</keyword>
<dbReference type="EMBL" id="MEZT01000009">
    <property type="protein sequence ID" value="OGD56942.1"/>
    <property type="molecule type" value="Genomic_DNA"/>
</dbReference>
<dbReference type="AlphaFoldDB" id="A0A1F5DP93"/>
<comment type="caution">
    <text evidence="2">The sequence shown here is derived from an EMBL/GenBank/DDBJ whole genome shotgun (WGS) entry which is preliminary data.</text>
</comment>
<feature type="transmembrane region" description="Helical" evidence="1">
    <location>
        <begin position="21"/>
        <end position="39"/>
    </location>
</feature>
<name>A0A1F5DP93_9BACT</name>